<gene>
    <name evidence="3" type="ORF">US53_C0010G0003</name>
</gene>
<feature type="domain" description="Glycosyl transferase family 1" evidence="2">
    <location>
        <begin position="159"/>
        <end position="332"/>
    </location>
</feature>
<comment type="caution">
    <text evidence="3">The sequence shown here is derived from an EMBL/GenBank/DDBJ whole genome shotgun (WGS) entry which is preliminary data.</text>
</comment>
<dbReference type="PANTHER" id="PTHR46401:SF2">
    <property type="entry name" value="GLYCOSYLTRANSFERASE WBBK-RELATED"/>
    <property type="match status" value="1"/>
</dbReference>
<dbReference type="SUPFAM" id="SSF53756">
    <property type="entry name" value="UDP-Glycosyltransferase/glycogen phosphorylase"/>
    <property type="match status" value="1"/>
</dbReference>
<protein>
    <recommendedName>
        <fullName evidence="2">Glycosyl transferase family 1 domain-containing protein</fullName>
    </recommendedName>
</protein>
<dbReference type="Pfam" id="PF00534">
    <property type="entry name" value="Glycos_transf_1"/>
    <property type="match status" value="1"/>
</dbReference>
<accession>A0A0G0H3B8</accession>
<dbReference type="Proteomes" id="UP000034591">
    <property type="component" value="Unassembled WGS sequence"/>
</dbReference>
<reference evidence="3 4" key="1">
    <citation type="journal article" date="2015" name="Nature">
        <title>rRNA introns, odd ribosomes, and small enigmatic genomes across a large radiation of phyla.</title>
        <authorList>
            <person name="Brown C.T."/>
            <person name="Hug L.A."/>
            <person name="Thomas B.C."/>
            <person name="Sharon I."/>
            <person name="Castelle C.J."/>
            <person name="Singh A."/>
            <person name="Wilkins M.J."/>
            <person name="Williams K.H."/>
            <person name="Banfield J.F."/>
        </authorList>
    </citation>
    <scope>NUCLEOTIDE SEQUENCE [LARGE SCALE GENOMIC DNA]</scope>
</reference>
<organism evidence="3 4">
    <name type="scientific">Candidatus Woesebacteria bacterium GW2011_GWA1_37_7</name>
    <dbReference type="NCBI Taxonomy" id="1618545"/>
    <lineage>
        <taxon>Bacteria</taxon>
        <taxon>Candidatus Woeseibacteriota</taxon>
    </lineage>
</organism>
<dbReference type="PANTHER" id="PTHR46401">
    <property type="entry name" value="GLYCOSYLTRANSFERASE WBBK-RELATED"/>
    <property type="match status" value="1"/>
</dbReference>
<evidence type="ECO:0000313" key="4">
    <source>
        <dbReference type="Proteomes" id="UP000034591"/>
    </source>
</evidence>
<dbReference type="STRING" id="1618545.US53_C0010G0003"/>
<dbReference type="InterPro" id="IPR001296">
    <property type="entry name" value="Glyco_trans_1"/>
</dbReference>
<dbReference type="Gene3D" id="3.40.50.2000">
    <property type="entry name" value="Glycogen Phosphorylase B"/>
    <property type="match status" value="1"/>
</dbReference>
<evidence type="ECO:0000256" key="1">
    <source>
        <dbReference type="ARBA" id="ARBA00022679"/>
    </source>
</evidence>
<keyword evidence="1" id="KW-0808">Transferase</keyword>
<sequence length="350" mass="40262">MSIKSNNLSMRVAIYNPYLDTLGGGERYSIAFAKVLLDLGYTVNFQWVSPQIKEKLENRFGINLDGVEFVKDIKRGDGYEICFWVSDGSIPTLRARRNFLHFQYPFKDVGGKTLLNRMKFFRINKTICNSFFTKKFVDREYGIESIVIYPAIDTYNFKPRKKENVILYVGRFSELTQLKNQDLLIEVFKKYYSRSFKGWKLVLAGGTEIGSTQYLKKLTKLSVNFPIEIVEKPSFKKLISLYGRAKIFWSASGYGVDEEKDSIKVEHFGISVVEAMAAGAVPIITDAGGHKEIIKNSVNGYLWKSKNELVKFTTKIIEDRKLFAELSINSRKASNIYSYENFRKKVESII</sequence>
<evidence type="ECO:0000313" key="3">
    <source>
        <dbReference type="EMBL" id="KKQ37733.1"/>
    </source>
</evidence>
<evidence type="ECO:0000259" key="2">
    <source>
        <dbReference type="Pfam" id="PF00534"/>
    </source>
</evidence>
<dbReference type="EMBL" id="LBTI01000010">
    <property type="protein sequence ID" value="KKQ37733.1"/>
    <property type="molecule type" value="Genomic_DNA"/>
</dbReference>
<dbReference type="CDD" id="cd03801">
    <property type="entry name" value="GT4_PimA-like"/>
    <property type="match status" value="1"/>
</dbReference>
<dbReference type="GO" id="GO:0009103">
    <property type="term" value="P:lipopolysaccharide biosynthetic process"/>
    <property type="evidence" value="ECO:0007669"/>
    <property type="project" value="TreeGrafter"/>
</dbReference>
<proteinExistence type="predicted"/>
<name>A0A0G0H3B8_9BACT</name>
<dbReference type="GO" id="GO:0016757">
    <property type="term" value="F:glycosyltransferase activity"/>
    <property type="evidence" value="ECO:0007669"/>
    <property type="project" value="InterPro"/>
</dbReference>
<dbReference type="AlphaFoldDB" id="A0A0G0H3B8"/>